<dbReference type="GO" id="GO:0046983">
    <property type="term" value="F:protein dimerization activity"/>
    <property type="evidence" value="ECO:0007669"/>
    <property type="project" value="InterPro"/>
</dbReference>
<dbReference type="PROSITE" id="PS00350">
    <property type="entry name" value="MADS_BOX_1"/>
    <property type="match status" value="1"/>
</dbReference>
<dbReference type="GO" id="GO:0005634">
    <property type="term" value="C:nucleus"/>
    <property type="evidence" value="ECO:0007669"/>
    <property type="project" value="UniProtKB-SubCell"/>
</dbReference>
<feature type="domain" description="MADS-box" evidence="7">
    <location>
        <begin position="1"/>
        <end position="61"/>
    </location>
</feature>
<feature type="compositionally biased region" description="Polar residues" evidence="6">
    <location>
        <begin position="222"/>
        <end position="265"/>
    </location>
</feature>
<evidence type="ECO:0000256" key="5">
    <source>
        <dbReference type="ARBA" id="ARBA00023242"/>
    </source>
</evidence>
<evidence type="ECO:0000313" key="9">
    <source>
        <dbReference type="RefSeq" id="XP_011097601.1"/>
    </source>
</evidence>
<feature type="region of interest" description="Disordered" evidence="6">
    <location>
        <begin position="213"/>
        <end position="265"/>
    </location>
</feature>
<dbReference type="PROSITE" id="PS50066">
    <property type="entry name" value="MADS_BOX_2"/>
    <property type="match status" value="1"/>
</dbReference>
<evidence type="ECO:0000256" key="3">
    <source>
        <dbReference type="ARBA" id="ARBA00023125"/>
    </source>
</evidence>
<name>A0A6I9UCM3_SESIN</name>
<dbReference type="GeneID" id="105176484"/>
<dbReference type="CDD" id="cd00265">
    <property type="entry name" value="MADS_MEF2_like"/>
    <property type="match status" value="1"/>
</dbReference>
<dbReference type="OrthoDB" id="1898716at2759"/>
<reference evidence="9" key="1">
    <citation type="submission" date="2025-08" db="UniProtKB">
        <authorList>
            <consortium name="RefSeq"/>
        </authorList>
    </citation>
    <scope>IDENTIFICATION</scope>
</reference>
<dbReference type="SMART" id="SM00432">
    <property type="entry name" value="MADS"/>
    <property type="match status" value="1"/>
</dbReference>
<dbReference type="RefSeq" id="XP_011097601.1">
    <property type="nucleotide sequence ID" value="XM_011099299.2"/>
</dbReference>
<dbReference type="FunCoup" id="A0A6I9UCM3">
    <property type="interactions" value="149"/>
</dbReference>
<dbReference type="SUPFAM" id="SSF55455">
    <property type="entry name" value="SRF-like"/>
    <property type="match status" value="1"/>
</dbReference>
<sequence length="331" mass="37111">MGRSKLPIKKIENTTNRQVTFSKRRYGLIKKAYEIAVLCDIDLALIMFSPSGRLSHFSGRKRVEDVIYRYINLSDRDRGGIIPNREQIINTLMKIKTEKDLAIQSPATPGSDIEEIQKQILDLQHQLERDEDQLRVFEPNSEKFTSLDEFQSCEVRLTEALRRVTQRKRILLSKVEQQSSYQDTIQQINTVVQYITEAQVLAAAQPSLENEEDHGIEIGTGDNMNIGSDASSVSIRERSSPTVFESVSQTSGNENAQSAEGYQSSNIKDDGFQQYLSSKDLFSALLPPESSTSLAKGVMESSIGGALTTLDQQTLVLESHCHQLPSSELHL</sequence>
<dbReference type="Pfam" id="PF00319">
    <property type="entry name" value="SRF-TF"/>
    <property type="match status" value="1"/>
</dbReference>
<dbReference type="FunFam" id="3.40.1810.10:FF:000028">
    <property type="entry name" value="Agamous-like MADS-box protein AGL66 isoform A"/>
    <property type="match status" value="1"/>
</dbReference>
<dbReference type="PANTHER" id="PTHR48019">
    <property type="entry name" value="SERUM RESPONSE FACTOR HOMOLOG"/>
    <property type="match status" value="1"/>
</dbReference>
<organism evidence="8 9">
    <name type="scientific">Sesamum indicum</name>
    <name type="common">Oriental sesame</name>
    <name type="synonym">Sesamum orientale</name>
    <dbReference type="NCBI Taxonomy" id="4182"/>
    <lineage>
        <taxon>Eukaryota</taxon>
        <taxon>Viridiplantae</taxon>
        <taxon>Streptophyta</taxon>
        <taxon>Embryophyta</taxon>
        <taxon>Tracheophyta</taxon>
        <taxon>Spermatophyta</taxon>
        <taxon>Magnoliopsida</taxon>
        <taxon>eudicotyledons</taxon>
        <taxon>Gunneridae</taxon>
        <taxon>Pentapetalae</taxon>
        <taxon>asterids</taxon>
        <taxon>lamiids</taxon>
        <taxon>Lamiales</taxon>
        <taxon>Pedaliaceae</taxon>
        <taxon>Sesamum</taxon>
    </lineage>
</organism>
<evidence type="ECO:0000259" key="7">
    <source>
        <dbReference type="PROSITE" id="PS50066"/>
    </source>
</evidence>
<dbReference type="InterPro" id="IPR036879">
    <property type="entry name" value="TF_MADSbox_sf"/>
</dbReference>
<keyword evidence="3" id="KW-0238">DNA-binding</keyword>
<keyword evidence="4" id="KW-0804">Transcription</keyword>
<dbReference type="KEGG" id="sind:105176484"/>
<accession>A0A6I9UCM3</accession>
<gene>
    <name evidence="9" type="primary">LOC105176484</name>
</gene>
<dbReference type="InParanoid" id="A0A6I9UCM3"/>
<dbReference type="InterPro" id="IPR033896">
    <property type="entry name" value="MEF2-like_N"/>
</dbReference>
<dbReference type="GO" id="GO:0000977">
    <property type="term" value="F:RNA polymerase II transcription regulatory region sequence-specific DNA binding"/>
    <property type="evidence" value="ECO:0007669"/>
    <property type="project" value="InterPro"/>
</dbReference>
<dbReference type="Gene3D" id="3.40.1810.10">
    <property type="entry name" value="Transcription factor, MADS-box"/>
    <property type="match status" value="1"/>
</dbReference>
<evidence type="ECO:0000256" key="4">
    <source>
        <dbReference type="ARBA" id="ARBA00023163"/>
    </source>
</evidence>
<evidence type="ECO:0000256" key="1">
    <source>
        <dbReference type="ARBA" id="ARBA00004123"/>
    </source>
</evidence>
<dbReference type="InterPro" id="IPR002100">
    <property type="entry name" value="TF_MADSbox"/>
</dbReference>
<evidence type="ECO:0000313" key="8">
    <source>
        <dbReference type="Proteomes" id="UP000504604"/>
    </source>
</evidence>
<evidence type="ECO:0000256" key="2">
    <source>
        <dbReference type="ARBA" id="ARBA00023015"/>
    </source>
</evidence>
<keyword evidence="2" id="KW-0805">Transcription regulation</keyword>
<dbReference type="AlphaFoldDB" id="A0A6I9UCM3"/>
<dbReference type="PRINTS" id="PR00404">
    <property type="entry name" value="MADSDOMAIN"/>
</dbReference>
<keyword evidence="8" id="KW-1185">Reference proteome</keyword>
<evidence type="ECO:0000256" key="6">
    <source>
        <dbReference type="SAM" id="MobiDB-lite"/>
    </source>
</evidence>
<dbReference type="Proteomes" id="UP000504604">
    <property type="component" value="Linkage group LG13"/>
</dbReference>
<proteinExistence type="predicted"/>
<dbReference type="InterPro" id="IPR050142">
    <property type="entry name" value="MADS-box/MEF2_TF"/>
</dbReference>
<protein>
    <submittedName>
        <fullName evidence="9">Agamous-like MADS-box protein AGL66</fullName>
    </submittedName>
</protein>
<dbReference type="GO" id="GO:0045944">
    <property type="term" value="P:positive regulation of transcription by RNA polymerase II"/>
    <property type="evidence" value="ECO:0007669"/>
    <property type="project" value="InterPro"/>
</dbReference>
<keyword evidence="5" id="KW-0539">Nucleus</keyword>
<comment type="subcellular location">
    <subcellularLocation>
        <location evidence="1">Nucleus</location>
    </subcellularLocation>
</comment>